<dbReference type="EMBL" id="MAEM01000046">
    <property type="protein sequence ID" value="OBS03669.1"/>
    <property type="molecule type" value="Genomic_DNA"/>
</dbReference>
<dbReference type="PANTHER" id="PTHR47572:SF4">
    <property type="entry name" value="LACTONASE DRP35"/>
    <property type="match status" value="1"/>
</dbReference>
<sequence>MSPDGTTTTLARDLLWPNGVGFSPDGARLYVCEYAAARVRVIDPSGETVFAQAPRGECDGLAVDVEGGVWVALGSGGSIARFDSAGALDDVIDVPGRFVSSLAFAGTEIYVTTIGALLRMDVGVRGSAIPAAAVPG</sequence>
<evidence type="ECO:0000313" key="4">
    <source>
        <dbReference type="EMBL" id="OBS03669.1"/>
    </source>
</evidence>
<dbReference type="InterPro" id="IPR011042">
    <property type="entry name" value="6-blade_b-propeller_TolB-like"/>
</dbReference>
<organism evidence="4 5">
    <name type="scientific">Mycobacterium gordonae</name>
    <dbReference type="NCBI Taxonomy" id="1778"/>
    <lineage>
        <taxon>Bacteria</taxon>
        <taxon>Bacillati</taxon>
        <taxon>Actinomycetota</taxon>
        <taxon>Actinomycetes</taxon>
        <taxon>Mycobacteriales</taxon>
        <taxon>Mycobacteriaceae</taxon>
        <taxon>Mycobacterium</taxon>
    </lineage>
</organism>
<gene>
    <name evidence="4" type="ORF">A9W98_00640</name>
</gene>
<protein>
    <submittedName>
        <fullName evidence="4">Gluconolactanase</fullName>
    </submittedName>
</protein>
<accession>A0A1A6BN92</accession>
<dbReference type="InterPro" id="IPR051262">
    <property type="entry name" value="SMP-30/CGR1_Lactonase"/>
</dbReference>
<proteinExistence type="inferred from homology"/>
<evidence type="ECO:0000256" key="1">
    <source>
        <dbReference type="ARBA" id="ARBA00008853"/>
    </source>
</evidence>
<dbReference type="InterPro" id="IPR013658">
    <property type="entry name" value="SGL"/>
</dbReference>
<evidence type="ECO:0000259" key="3">
    <source>
        <dbReference type="Pfam" id="PF08450"/>
    </source>
</evidence>
<dbReference type="Gene3D" id="2.120.10.30">
    <property type="entry name" value="TolB, C-terminal domain"/>
    <property type="match status" value="1"/>
</dbReference>
<comment type="similarity">
    <text evidence="1">Belongs to the SMP-30/CGR1 family.</text>
</comment>
<comment type="caution">
    <text evidence="4">The sequence shown here is derived from an EMBL/GenBank/DDBJ whole genome shotgun (WGS) entry which is preliminary data.</text>
</comment>
<dbReference type="AlphaFoldDB" id="A0A1A6BN92"/>
<keyword evidence="2" id="KW-0378">Hydrolase</keyword>
<evidence type="ECO:0000313" key="5">
    <source>
        <dbReference type="Proteomes" id="UP000093757"/>
    </source>
</evidence>
<feature type="domain" description="SMP-30/Gluconolactonase/LRE-like region" evidence="3">
    <location>
        <begin position="2"/>
        <end position="114"/>
    </location>
</feature>
<reference evidence="4 5" key="1">
    <citation type="submission" date="2016-06" db="EMBL/GenBank/DDBJ databases">
        <authorList>
            <person name="Kjaerup R.B."/>
            <person name="Dalgaard T.S."/>
            <person name="Juul-Madsen H.R."/>
        </authorList>
    </citation>
    <scope>NUCLEOTIDE SEQUENCE [LARGE SCALE GENOMIC DNA]</scope>
    <source>
        <strain evidence="4 5">1245752.6</strain>
    </source>
</reference>
<dbReference type="GO" id="GO:0016787">
    <property type="term" value="F:hydrolase activity"/>
    <property type="evidence" value="ECO:0007669"/>
    <property type="project" value="UniProtKB-KW"/>
</dbReference>
<name>A0A1A6BN92_MYCGO</name>
<dbReference type="Proteomes" id="UP000093757">
    <property type="component" value="Unassembled WGS sequence"/>
</dbReference>
<dbReference type="Pfam" id="PF08450">
    <property type="entry name" value="SGL"/>
    <property type="match status" value="1"/>
</dbReference>
<evidence type="ECO:0000256" key="2">
    <source>
        <dbReference type="ARBA" id="ARBA00022801"/>
    </source>
</evidence>
<dbReference type="SUPFAM" id="SSF63829">
    <property type="entry name" value="Calcium-dependent phosphotriesterase"/>
    <property type="match status" value="1"/>
</dbReference>
<dbReference type="PANTHER" id="PTHR47572">
    <property type="entry name" value="LIPOPROTEIN-RELATED"/>
    <property type="match status" value="1"/>
</dbReference>